<dbReference type="EMBL" id="KI292526">
    <property type="protein sequence ID" value="ESA05792.1"/>
    <property type="molecule type" value="Genomic_DNA"/>
</dbReference>
<dbReference type="HOGENOM" id="CLU_2062702_0_0_1"/>
<sequence>MHRGHHALSNKNGKNVDRNVPMRNSSHGSLDDSIHCARGRSETKKRIHYTKHRRARRPTLPLSTRGVQPKIKKRHDCSSLPDFYERAAWYRYLTWRSLRRSSKVLQYFFQDDTFFDISE</sequence>
<reference evidence="2" key="1">
    <citation type="submission" date="2013-07" db="EMBL/GenBank/DDBJ databases">
        <title>The genome of an arbuscular mycorrhizal fungus provides insights into the evolution of the oldest plant symbiosis.</title>
        <authorList>
            <consortium name="DOE Joint Genome Institute"/>
            <person name="Tisserant E."/>
            <person name="Malbreil M."/>
            <person name="Kuo A."/>
            <person name="Kohler A."/>
            <person name="Symeonidi A."/>
            <person name="Balestrini R."/>
            <person name="Charron P."/>
            <person name="Duensing N."/>
            <person name="Frei-dit-Frey N."/>
            <person name="Gianinazzi-Pearson V."/>
            <person name="Gilbert B."/>
            <person name="Handa Y."/>
            <person name="Hijri M."/>
            <person name="Kaul R."/>
            <person name="Kawaguchi M."/>
            <person name="Krajinski F."/>
            <person name="Lammers P."/>
            <person name="Lapierre D."/>
            <person name="Masclaux F.G."/>
            <person name="Murat C."/>
            <person name="Morin E."/>
            <person name="Ndikumana S."/>
            <person name="Pagni M."/>
            <person name="Petitpierre D."/>
            <person name="Requena N."/>
            <person name="Rosikiewicz P."/>
            <person name="Riley R."/>
            <person name="Saito K."/>
            <person name="San Clemente H."/>
            <person name="Shapiro H."/>
            <person name="van Tuinen D."/>
            <person name="Becard G."/>
            <person name="Bonfante P."/>
            <person name="Paszkowski U."/>
            <person name="Shachar-Hill Y."/>
            <person name="Young J.P."/>
            <person name="Sanders I.R."/>
            <person name="Henrissat B."/>
            <person name="Rensing S.A."/>
            <person name="Grigoriev I.V."/>
            <person name="Corradi N."/>
            <person name="Roux C."/>
            <person name="Martin F."/>
        </authorList>
    </citation>
    <scope>NUCLEOTIDE SEQUENCE</scope>
    <source>
        <strain evidence="2">DAOM 197198</strain>
    </source>
</reference>
<organism evidence="2">
    <name type="scientific">Rhizophagus irregularis (strain DAOM 181602 / DAOM 197198 / MUCL 43194)</name>
    <name type="common">Arbuscular mycorrhizal fungus</name>
    <name type="synonym">Glomus intraradices</name>
    <dbReference type="NCBI Taxonomy" id="747089"/>
    <lineage>
        <taxon>Eukaryota</taxon>
        <taxon>Fungi</taxon>
        <taxon>Fungi incertae sedis</taxon>
        <taxon>Mucoromycota</taxon>
        <taxon>Glomeromycotina</taxon>
        <taxon>Glomeromycetes</taxon>
        <taxon>Glomerales</taxon>
        <taxon>Glomeraceae</taxon>
        <taxon>Rhizophagus</taxon>
    </lineage>
</organism>
<evidence type="ECO:0000256" key="1">
    <source>
        <dbReference type="SAM" id="MobiDB-lite"/>
    </source>
</evidence>
<proteinExistence type="predicted"/>
<gene>
    <name evidence="2" type="ORF">GLOINDRAFT_326169</name>
</gene>
<feature type="compositionally biased region" description="Basic residues" evidence="1">
    <location>
        <begin position="45"/>
        <end position="57"/>
    </location>
</feature>
<feature type="region of interest" description="Disordered" evidence="1">
    <location>
        <begin position="1"/>
        <end position="71"/>
    </location>
</feature>
<name>U9TED0_RHIID</name>
<dbReference type="AlphaFoldDB" id="U9TED0"/>
<evidence type="ECO:0000313" key="2">
    <source>
        <dbReference type="EMBL" id="ESA05792.1"/>
    </source>
</evidence>
<accession>U9TED0</accession>
<protein>
    <submittedName>
        <fullName evidence="2">Uncharacterized protein</fullName>
    </submittedName>
</protein>
<feature type="compositionally biased region" description="Basic and acidic residues" evidence="1">
    <location>
        <begin position="29"/>
        <end position="44"/>
    </location>
</feature>